<dbReference type="Gene3D" id="1.10.1370.30">
    <property type="match status" value="1"/>
</dbReference>
<evidence type="ECO:0000256" key="7">
    <source>
        <dbReference type="SAM" id="Phobius"/>
    </source>
</evidence>
<feature type="transmembrane region" description="Helical" evidence="7">
    <location>
        <begin position="626"/>
        <end position="659"/>
    </location>
</feature>
<keyword evidence="2 6" id="KW-0479">Metal-binding</keyword>
<dbReference type="AlphaFoldDB" id="A0A7X2TCH9"/>
<dbReference type="GO" id="GO:0004222">
    <property type="term" value="F:metalloendopeptidase activity"/>
    <property type="evidence" value="ECO:0007669"/>
    <property type="project" value="InterPro"/>
</dbReference>
<proteinExistence type="inferred from homology"/>
<organism evidence="9 10">
    <name type="scientific">Clostridium porci</name>
    <dbReference type="NCBI Taxonomy" id="2605778"/>
    <lineage>
        <taxon>Bacteria</taxon>
        <taxon>Bacillati</taxon>
        <taxon>Bacillota</taxon>
        <taxon>Clostridia</taxon>
        <taxon>Eubacteriales</taxon>
        <taxon>Clostridiaceae</taxon>
        <taxon>Clostridium</taxon>
    </lineage>
</organism>
<dbReference type="SUPFAM" id="SSF55486">
    <property type="entry name" value="Metalloproteases ('zincins'), catalytic domain"/>
    <property type="match status" value="1"/>
</dbReference>
<dbReference type="GO" id="GO:0006508">
    <property type="term" value="P:proteolysis"/>
    <property type="evidence" value="ECO:0007669"/>
    <property type="project" value="UniProtKB-KW"/>
</dbReference>
<keyword evidence="7" id="KW-0812">Transmembrane</keyword>
<dbReference type="InterPro" id="IPR001567">
    <property type="entry name" value="Pept_M3A_M3B_dom"/>
</dbReference>
<feature type="domain" description="Peptidase M3A/M3B catalytic" evidence="8">
    <location>
        <begin position="382"/>
        <end position="583"/>
    </location>
</feature>
<keyword evidence="10" id="KW-1185">Reference proteome</keyword>
<reference evidence="9 10" key="1">
    <citation type="submission" date="2019-08" db="EMBL/GenBank/DDBJ databases">
        <title>In-depth cultivation of the pig gut microbiome towards novel bacterial diversity and tailored functional studies.</title>
        <authorList>
            <person name="Wylensek D."/>
            <person name="Hitch T.C.A."/>
            <person name="Clavel T."/>
        </authorList>
    </citation>
    <scope>NUCLEOTIDE SEQUENCE [LARGE SCALE GENOMIC DNA]</scope>
    <source>
        <strain evidence="9 10">WCA-389-WT-23D1</strain>
    </source>
</reference>
<evidence type="ECO:0000256" key="4">
    <source>
        <dbReference type="ARBA" id="ARBA00022833"/>
    </source>
</evidence>
<evidence type="ECO:0000313" key="9">
    <source>
        <dbReference type="EMBL" id="MSS35921.1"/>
    </source>
</evidence>
<comment type="cofactor">
    <cofactor evidence="6">
        <name>Zn(2+)</name>
        <dbReference type="ChEBI" id="CHEBI:29105"/>
    </cofactor>
    <text evidence="6">Binds 1 zinc ion.</text>
</comment>
<evidence type="ECO:0000256" key="1">
    <source>
        <dbReference type="ARBA" id="ARBA00022670"/>
    </source>
</evidence>
<evidence type="ECO:0000256" key="5">
    <source>
        <dbReference type="ARBA" id="ARBA00023049"/>
    </source>
</evidence>
<keyword evidence="3 6" id="KW-0378">Hydrolase</keyword>
<dbReference type="Proteomes" id="UP000429958">
    <property type="component" value="Unassembled WGS sequence"/>
</dbReference>
<dbReference type="GO" id="GO:0046872">
    <property type="term" value="F:metal ion binding"/>
    <property type="evidence" value="ECO:0007669"/>
    <property type="project" value="UniProtKB-UniRule"/>
</dbReference>
<name>A0A7X2TCH9_9CLOT</name>
<keyword evidence="4 6" id="KW-0862">Zinc</keyword>
<evidence type="ECO:0000256" key="6">
    <source>
        <dbReference type="RuleBase" id="RU003435"/>
    </source>
</evidence>
<sequence length="667" mass="76545">MRMRGLKMTVKRLGALTGAFVLAISVTSYSAPQRWSSGMYFALQGTVLPQGDRRAFVPYSQRVHEQYDPAVLEQAMAEFETACQTEGQEEAVSRLYDTLISEYDCLSTRVYMAQIAYDRDISEPAAAKEQAYTADLYMEMSEKVVMSIQKGLASSYHPLLSQKMGEERVTMVESYKPYTEAELELLKEEDQLIRKYEQLAASETSVNIDGELWTYDRLEDDDFLTSQAYGEIQEALSKERNRILGACLLELADVRRKQAAFYGFDSYSDYMYQLRYGRDYTLQDVSQLCEIVKREIVPLYNALCYADMDYSSYEELDKLENRSTKELLETTGTAVGSLSGELGDIFRYMRENELYDIQSDEPGKDRVEVDYTVRLPADGDGYIFLNRENTFRDYQALIHEFGHFSAYYYDKTPELYSGFVVDVMEIQSMGLELLATNYAGELAGEGGPAYACETVNDMFYNIISACMFNELEELLYENPNVELEDLNRRFKEIQDSYEGWYYQAYDDVCYDWVEVPHIFYDPMYYIGYGTASLTVLDLWALSQKNMEGAVDTYMGILKGGMEVPYRETAQRWGLRDIFDEEQVAELANEIRDYYGLETPKKVENEKPYEDERAGADETDLKEQNHVLITLGIMLLGGIGAVIVLQLALVGMGGFIIWLLMKNKNSRN</sequence>
<evidence type="ECO:0000259" key="8">
    <source>
        <dbReference type="Pfam" id="PF01432"/>
    </source>
</evidence>
<dbReference type="RefSeq" id="WP_154471314.1">
    <property type="nucleotide sequence ID" value="NZ_DBEWUL010000069.1"/>
</dbReference>
<gene>
    <name evidence="9" type="ORF">FYJ39_04795</name>
</gene>
<accession>A0A7X2TCH9</accession>
<keyword evidence="7" id="KW-1133">Transmembrane helix</keyword>
<protein>
    <submittedName>
        <fullName evidence="9">M3 family oligoendopeptidase</fullName>
    </submittedName>
</protein>
<evidence type="ECO:0000256" key="2">
    <source>
        <dbReference type="ARBA" id="ARBA00022723"/>
    </source>
</evidence>
<evidence type="ECO:0000256" key="3">
    <source>
        <dbReference type="ARBA" id="ARBA00022801"/>
    </source>
</evidence>
<comment type="similarity">
    <text evidence="6">Belongs to the peptidase M3 family.</text>
</comment>
<dbReference type="EMBL" id="VUMD01000003">
    <property type="protein sequence ID" value="MSS35921.1"/>
    <property type="molecule type" value="Genomic_DNA"/>
</dbReference>
<keyword evidence="5 6" id="KW-0482">Metalloprotease</keyword>
<dbReference type="Pfam" id="PF01432">
    <property type="entry name" value="Peptidase_M3"/>
    <property type="match status" value="1"/>
</dbReference>
<evidence type="ECO:0000313" key="10">
    <source>
        <dbReference type="Proteomes" id="UP000429958"/>
    </source>
</evidence>
<keyword evidence="7" id="KW-0472">Membrane</keyword>
<keyword evidence="1 6" id="KW-0645">Protease</keyword>
<comment type="caution">
    <text evidence="9">The sequence shown here is derived from an EMBL/GenBank/DDBJ whole genome shotgun (WGS) entry which is preliminary data.</text>
</comment>